<evidence type="ECO:0000313" key="3">
    <source>
        <dbReference type="EMBL" id="AWL10216.1"/>
    </source>
</evidence>
<proteinExistence type="predicted"/>
<dbReference type="RefSeq" id="WP_109324318.1">
    <property type="nucleotide sequence ID" value="NZ_CP029346.1"/>
</dbReference>
<feature type="signal peptide" evidence="2">
    <location>
        <begin position="1"/>
        <end position="22"/>
    </location>
</feature>
<sequence>MIKSNLFLGLSLLLLGYIPGLAQNSALQTSKKPPIDSTKRDKGTLQSISDAVGKGKDESANWKKESKAILSELGIQNIGSKSKNSPKKKKAEIKDEYEGVKTERRIGTYGSGNRATVEELNVVKYIEDEAVSPYSQEIWWYDPAQSRVVNSPIKDSKNAQICHGPYRKFVHENLVEEGHFYMGVKDGRWENYGQEFELENKQYYKKGFPAESIISYYDKEQKKIKEVVPKVYGKIVGQFLSFYPNGLLKEEGKLDDSVKVGRWREYHEKGSGGRLKKEWRYGKDKFDTFVPVLVQERDNQAKIIFQSTQKFD</sequence>
<dbReference type="KEGG" id="psez:HME7025_02375"/>
<dbReference type="EMBL" id="CP029346">
    <property type="protein sequence ID" value="AWL10216.1"/>
    <property type="molecule type" value="Genomic_DNA"/>
</dbReference>
<dbReference type="OrthoDB" id="978586at2"/>
<dbReference type="Gene3D" id="3.90.930.1">
    <property type="match status" value="1"/>
</dbReference>
<organism evidence="3 4">
    <name type="scientific">Aquirufa nivalisilvae</name>
    <dbReference type="NCBI Taxonomy" id="2516557"/>
    <lineage>
        <taxon>Bacteria</taxon>
        <taxon>Pseudomonadati</taxon>
        <taxon>Bacteroidota</taxon>
        <taxon>Cytophagia</taxon>
        <taxon>Cytophagales</taxon>
        <taxon>Flectobacillaceae</taxon>
        <taxon>Aquirufa</taxon>
    </lineage>
</organism>
<accession>A0A2S2DXY3</accession>
<dbReference type="AlphaFoldDB" id="A0A2S2DXY3"/>
<protein>
    <recommendedName>
        <fullName evidence="5">Toxin-antitoxin system YwqK family antitoxin</fullName>
    </recommendedName>
</protein>
<gene>
    <name evidence="3" type="ORF">HME7025_02375</name>
</gene>
<feature type="region of interest" description="Disordered" evidence="1">
    <location>
        <begin position="27"/>
        <end position="60"/>
    </location>
</feature>
<feature type="compositionally biased region" description="Basic and acidic residues" evidence="1">
    <location>
        <begin position="33"/>
        <end position="43"/>
    </location>
</feature>
<keyword evidence="4" id="KW-1185">Reference proteome</keyword>
<keyword evidence="2" id="KW-0732">Signal</keyword>
<name>A0A2S2DXY3_9BACT</name>
<evidence type="ECO:0000256" key="1">
    <source>
        <dbReference type="SAM" id="MobiDB-lite"/>
    </source>
</evidence>
<reference evidence="4" key="1">
    <citation type="submission" date="2018-05" db="EMBL/GenBank/DDBJ databases">
        <title>Pseudarcicella sp. HME7025 Genome sequencing and assembly.</title>
        <authorList>
            <person name="Kim H."/>
            <person name="Kang H."/>
            <person name="Joh K."/>
        </authorList>
    </citation>
    <scope>NUCLEOTIDE SEQUENCE [LARGE SCALE GENOMIC DNA]</scope>
    <source>
        <strain evidence="4">HME7025</strain>
    </source>
</reference>
<dbReference type="SUPFAM" id="SSF82185">
    <property type="entry name" value="Histone H3 K4-specific methyltransferase SET7/9 N-terminal domain"/>
    <property type="match status" value="1"/>
</dbReference>
<evidence type="ECO:0000256" key="2">
    <source>
        <dbReference type="SAM" id="SignalP"/>
    </source>
</evidence>
<evidence type="ECO:0000313" key="4">
    <source>
        <dbReference type="Proteomes" id="UP000245468"/>
    </source>
</evidence>
<evidence type="ECO:0008006" key="5">
    <source>
        <dbReference type="Google" id="ProtNLM"/>
    </source>
</evidence>
<dbReference type="Proteomes" id="UP000245468">
    <property type="component" value="Chromosome"/>
</dbReference>
<feature type="chain" id="PRO_5015435714" description="Toxin-antitoxin system YwqK family antitoxin" evidence="2">
    <location>
        <begin position="23"/>
        <end position="312"/>
    </location>
</feature>